<proteinExistence type="predicted"/>
<dbReference type="Gene3D" id="3.30.420.40">
    <property type="match status" value="1"/>
</dbReference>
<dbReference type="OrthoDB" id="6278781at2759"/>
<dbReference type="SUPFAM" id="SSF53067">
    <property type="entry name" value="Actin-like ATPase domain"/>
    <property type="match status" value="1"/>
</dbReference>
<dbReference type="GeneID" id="106748620"/>
<evidence type="ECO:0000313" key="1">
    <source>
        <dbReference type="Proteomes" id="UP000515204"/>
    </source>
</evidence>
<organism evidence="1 2">
    <name type="scientific">Dinoponera quadriceps</name>
    <name type="common">South American ant</name>
    <dbReference type="NCBI Taxonomy" id="609295"/>
    <lineage>
        <taxon>Eukaryota</taxon>
        <taxon>Metazoa</taxon>
        <taxon>Ecdysozoa</taxon>
        <taxon>Arthropoda</taxon>
        <taxon>Hexapoda</taxon>
        <taxon>Insecta</taxon>
        <taxon>Pterygota</taxon>
        <taxon>Neoptera</taxon>
        <taxon>Endopterygota</taxon>
        <taxon>Hymenoptera</taxon>
        <taxon>Apocrita</taxon>
        <taxon>Aculeata</taxon>
        <taxon>Formicoidea</taxon>
        <taxon>Formicidae</taxon>
        <taxon>Ponerinae</taxon>
        <taxon>Ponerini</taxon>
        <taxon>Dinoponera</taxon>
    </lineage>
</organism>
<accession>A0A6P3XXJ0</accession>
<dbReference type="InterPro" id="IPR043129">
    <property type="entry name" value="ATPase_NBD"/>
</dbReference>
<reference evidence="2" key="1">
    <citation type="submission" date="2025-08" db="UniProtKB">
        <authorList>
            <consortium name="RefSeq"/>
        </authorList>
    </citation>
    <scope>IDENTIFICATION</scope>
</reference>
<dbReference type="AlphaFoldDB" id="A0A6P3XXJ0"/>
<dbReference type="Proteomes" id="UP000515204">
    <property type="component" value="Unplaced"/>
</dbReference>
<keyword evidence="1" id="KW-1185">Reference proteome</keyword>
<keyword evidence="2" id="KW-0808">Transferase</keyword>
<protein>
    <submittedName>
        <fullName evidence="2">Glycerol kinase 5</fullName>
    </submittedName>
</protein>
<evidence type="ECO:0000313" key="2">
    <source>
        <dbReference type="RefSeq" id="XP_014482807.1"/>
    </source>
</evidence>
<sequence length="76" mass="8688">MKALRMGSRILYMLTRNKRFLAGSVLKFMNIQVTMKLKWVLENIPGLQEAADNGEVAFGSIDSWVLFKLTGKKRNI</sequence>
<name>A0A6P3XXJ0_DINQU</name>
<keyword evidence="2" id="KW-0418">Kinase</keyword>
<dbReference type="RefSeq" id="XP_014482807.1">
    <property type="nucleotide sequence ID" value="XM_014627321.1"/>
</dbReference>
<dbReference type="GO" id="GO:0016301">
    <property type="term" value="F:kinase activity"/>
    <property type="evidence" value="ECO:0007669"/>
    <property type="project" value="UniProtKB-KW"/>
</dbReference>
<gene>
    <name evidence="2" type="primary">LOC106748620</name>
</gene>
<dbReference type="KEGG" id="dqu:106748620"/>